<reference evidence="3" key="1">
    <citation type="journal article" date="2010" name="Science">
        <title>Plasticity of animal genome architecture unmasked by rapid evolution of a pelagic tunicate.</title>
        <authorList>
            <person name="Denoeud F."/>
            <person name="Henriet S."/>
            <person name="Mungpakdee S."/>
            <person name="Aury J.M."/>
            <person name="Da Silva C."/>
            <person name="Brinkmann H."/>
            <person name="Mikhaleva J."/>
            <person name="Olsen L.C."/>
            <person name="Jubin C."/>
            <person name="Canestro C."/>
            <person name="Bouquet J.M."/>
            <person name="Danks G."/>
            <person name="Poulain J."/>
            <person name="Campsteijn C."/>
            <person name="Adamski M."/>
            <person name="Cross I."/>
            <person name="Yadetie F."/>
            <person name="Muffato M."/>
            <person name="Louis A."/>
            <person name="Butcher S."/>
            <person name="Tsagkogeorga G."/>
            <person name="Konrad A."/>
            <person name="Singh S."/>
            <person name="Jensen M.F."/>
            <person name="Cong E.H."/>
            <person name="Eikeseth-Otteraa H."/>
            <person name="Noel B."/>
            <person name="Anthouard V."/>
            <person name="Porcel B.M."/>
            <person name="Kachouri-Lafond R."/>
            <person name="Nishino A."/>
            <person name="Ugolini M."/>
            <person name="Chourrout P."/>
            <person name="Nishida H."/>
            <person name="Aasland R."/>
            <person name="Huzurbazar S."/>
            <person name="Westhof E."/>
            <person name="Delsuc F."/>
            <person name="Lehrach H."/>
            <person name="Reinhardt R."/>
            <person name="Weissenbach J."/>
            <person name="Roy S.W."/>
            <person name="Artiguenave F."/>
            <person name="Postlethwait J.H."/>
            <person name="Manak J.R."/>
            <person name="Thompson E.M."/>
            <person name="Jaillon O."/>
            <person name="Du Pasquier L."/>
            <person name="Boudinot P."/>
            <person name="Liberles D.A."/>
            <person name="Volff J.N."/>
            <person name="Philippe H."/>
            <person name="Lenhard B."/>
            <person name="Roest Crollius H."/>
            <person name="Wincker P."/>
            <person name="Chourrout D."/>
        </authorList>
    </citation>
    <scope>NUCLEOTIDE SEQUENCE [LARGE SCALE GENOMIC DNA]</scope>
</reference>
<evidence type="ECO:0000256" key="2">
    <source>
        <dbReference type="SAM" id="SignalP"/>
    </source>
</evidence>
<dbReference type="Proteomes" id="UP000001307">
    <property type="component" value="Unassembled WGS sequence"/>
</dbReference>
<gene>
    <name evidence="3" type="ORF">GSOID_T00017207001</name>
    <name evidence="4" type="ORF">GSOID_T00024333001</name>
</gene>
<proteinExistence type="predicted"/>
<evidence type="ECO:0000313" key="4">
    <source>
        <dbReference type="EMBL" id="CBY34315.1"/>
    </source>
</evidence>
<feature type="transmembrane region" description="Helical" evidence="1">
    <location>
        <begin position="106"/>
        <end position="128"/>
    </location>
</feature>
<dbReference type="EMBL" id="FN654496">
    <property type="protein sequence ID" value="CBY34315.1"/>
    <property type="molecule type" value="Genomic_DNA"/>
</dbReference>
<keyword evidence="1" id="KW-1133">Transmembrane helix</keyword>
<accession>E4XPS8</accession>
<keyword evidence="2" id="KW-0732">Signal</keyword>
<keyword evidence="1" id="KW-0812">Transmembrane</keyword>
<name>E4XPS8_OIKDI</name>
<evidence type="ECO:0000256" key="1">
    <source>
        <dbReference type="SAM" id="Phobius"/>
    </source>
</evidence>
<evidence type="ECO:0000313" key="3">
    <source>
        <dbReference type="EMBL" id="CBY19846.1"/>
    </source>
</evidence>
<protein>
    <submittedName>
        <fullName evidence="3">Uncharacterized protein</fullName>
    </submittedName>
</protein>
<feature type="transmembrane region" description="Helical" evidence="1">
    <location>
        <begin position="77"/>
        <end position="100"/>
    </location>
</feature>
<dbReference type="Proteomes" id="UP000011014">
    <property type="component" value="Unassembled WGS sequence"/>
</dbReference>
<organism evidence="3">
    <name type="scientific">Oikopleura dioica</name>
    <name type="common">Tunicate</name>
    <dbReference type="NCBI Taxonomy" id="34765"/>
    <lineage>
        <taxon>Eukaryota</taxon>
        <taxon>Metazoa</taxon>
        <taxon>Chordata</taxon>
        <taxon>Tunicata</taxon>
        <taxon>Appendicularia</taxon>
        <taxon>Copelata</taxon>
        <taxon>Oikopleuridae</taxon>
        <taxon>Oikopleura</taxon>
    </lineage>
</organism>
<feature type="chain" id="PRO_5007653972" evidence="2">
    <location>
        <begin position="22"/>
        <end position="242"/>
    </location>
</feature>
<feature type="transmembrane region" description="Helical" evidence="1">
    <location>
        <begin position="45"/>
        <end position="65"/>
    </location>
</feature>
<dbReference type="AlphaFoldDB" id="E4XPS8"/>
<feature type="signal peptide" evidence="2">
    <location>
        <begin position="1"/>
        <end position="21"/>
    </location>
</feature>
<sequence>MNNYRLIGTCLFGIVLEVVFASLPAWPNLADWIDSEQYSFQDRQYFYTFTILGLFSCITGLVAAWKDHHFIYINVIWLASFIAASYLIKLIWELIFYFLTAPSQTWVIWIKYICGLIIYSIQVIFALMDRARILRNYFTVNMDEISKHEIDILYEKLSRHAGPETHHMLAQNRHHLEQVLLTMRAGSRSPVSAPMSQAGWNTSSTIQAMGHLKPGTSNFIQRGASSMISTPPIITEETSLTH</sequence>
<keyword evidence="5" id="KW-1185">Reference proteome</keyword>
<evidence type="ECO:0000313" key="5">
    <source>
        <dbReference type="Proteomes" id="UP000001307"/>
    </source>
</evidence>
<keyword evidence="1" id="KW-0472">Membrane</keyword>
<dbReference type="InParanoid" id="E4XPS8"/>
<dbReference type="EMBL" id="FN653097">
    <property type="protein sequence ID" value="CBY19846.1"/>
    <property type="molecule type" value="Genomic_DNA"/>
</dbReference>